<protein>
    <submittedName>
        <fullName evidence="1">Uncharacterized protein</fullName>
    </submittedName>
</protein>
<reference evidence="1" key="2">
    <citation type="submission" date="2020-07" db="EMBL/GenBank/DDBJ databases">
        <authorList>
            <person name="Vera ALvarez R."/>
            <person name="Arias-Moreno D.M."/>
            <person name="Jimenez-Jacinto V."/>
            <person name="Jimenez-Bremont J.F."/>
            <person name="Swaminathan K."/>
            <person name="Moose S.P."/>
            <person name="Guerrero-Gonzalez M.L."/>
            <person name="Marino-Ramirez L."/>
            <person name="Landsman D."/>
            <person name="Rodriguez-Kessler M."/>
            <person name="Delgado-Sanchez P."/>
        </authorList>
    </citation>
    <scope>NUCLEOTIDE SEQUENCE</scope>
    <source>
        <tissue evidence="1">Cladode</tissue>
    </source>
</reference>
<organism evidence="1">
    <name type="scientific">Opuntia streptacantha</name>
    <name type="common">Prickly pear cactus</name>
    <name type="synonym">Opuntia cardona</name>
    <dbReference type="NCBI Taxonomy" id="393608"/>
    <lineage>
        <taxon>Eukaryota</taxon>
        <taxon>Viridiplantae</taxon>
        <taxon>Streptophyta</taxon>
        <taxon>Embryophyta</taxon>
        <taxon>Tracheophyta</taxon>
        <taxon>Spermatophyta</taxon>
        <taxon>Magnoliopsida</taxon>
        <taxon>eudicotyledons</taxon>
        <taxon>Gunneridae</taxon>
        <taxon>Pentapetalae</taxon>
        <taxon>Caryophyllales</taxon>
        <taxon>Cactineae</taxon>
        <taxon>Cactaceae</taxon>
        <taxon>Opuntioideae</taxon>
        <taxon>Opuntia</taxon>
    </lineage>
</organism>
<evidence type="ECO:0000313" key="1">
    <source>
        <dbReference type="EMBL" id="MBA4628540.1"/>
    </source>
</evidence>
<sequence length="119" mass="13917">MLFEQDIQTSVLVFVLTVFIQEQVRRSVDGWSGSVTTKISDSKQQAIDLKEQRSRTQDQCKVICRLMSKEEDQREIVCLKEITRVCVFYFVLFRTLCTISAKYVNLNHLHKETVFHGKV</sequence>
<accession>A0A7C9CWZ0</accession>
<proteinExistence type="predicted"/>
<name>A0A7C9CWZ0_OPUST</name>
<dbReference type="EMBL" id="GISG01066404">
    <property type="protein sequence ID" value="MBA4628540.1"/>
    <property type="molecule type" value="Transcribed_RNA"/>
</dbReference>
<dbReference type="AlphaFoldDB" id="A0A7C9CWZ0"/>
<reference evidence="1" key="1">
    <citation type="journal article" date="2013" name="J. Plant Res.">
        <title>Effect of fungi and light on seed germination of three Opuntia species from semiarid lands of central Mexico.</title>
        <authorList>
            <person name="Delgado-Sanchez P."/>
            <person name="Jimenez-Bremont J.F."/>
            <person name="Guerrero-Gonzalez Mde L."/>
            <person name="Flores J."/>
        </authorList>
    </citation>
    <scope>NUCLEOTIDE SEQUENCE</scope>
    <source>
        <tissue evidence="1">Cladode</tissue>
    </source>
</reference>